<name>A0A8F5V734_ENTCA</name>
<evidence type="ECO:0000259" key="1">
    <source>
        <dbReference type="Pfam" id="PF14287"/>
    </source>
</evidence>
<organism evidence="2">
    <name type="scientific">Enterococcus casseliflavus</name>
    <name type="common">Enterococcus flavescens</name>
    <dbReference type="NCBI Taxonomy" id="37734"/>
    <lineage>
        <taxon>Bacteria</taxon>
        <taxon>Bacillati</taxon>
        <taxon>Bacillota</taxon>
        <taxon>Bacilli</taxon>
        <taxon>Lactobacillales</taxon>
        <taxon>Enterococcaceae</taxon>
        <taxon>Enterococcus</taxon>
    </lineage>
</organism>
<accession>A0A8F5V734</accession>
<dbReference type="AlphaFoldDB" id="A0A8F5V734"/>
<reference evidence="2" key="1">
    <citation type="submission" date="2020-08" db="EMBL/GenBank/DDBJ databases">
        <title>Novel genomic islands and a new vanD-subtype in the first VanD-type vancomycin resistant enterococci identified in Norway.</title>
        <authorList>
            <person name="Rubaye M.A.L."/>
            <person name="Janice J."/>
            <person name="Sundsfjord A."/>
            <person name="Hegstad K."/>
        </authorList>
    </citation>
    <scope>NUCLEOTIDE SEQUENCE</scope>
    <source>
        <strain evidence="2">KresVRE0003</strain>
    </source>
</reference>
<proteinExistence type="predicted"/>
<protein>
    <submittedName>
        <fullName evidence="2">DUF4368 domain-containing protein</fullName>
    </submittedName>
</protein>
<dbReference type="InterPro" id="IPR025378">
    <property type="entry name" value="DUF4368"/>
</dbReference>
<feature type="domain" description="DUF4368" evidence="1">
    <location>
        <begin position="4"/>
        <end position="38"/>
    </location>
</feature>
<gene>
    <name evidence="2" type="ORF">Tn6713_000059</name>
</gene>
<evidence type="ECO:0000313" key="2">
    <source>
        <dbReference type="EMBL" id="QXO84829.1"/>
    </source>
</evidence>
<dbReference type="EMBL" id="MT951617">
    <property type="protein sequence ID" value="QXO84829.1"/>
    <property type="molecule type" value="Genomic_DNA"/>
</dbReference>
<dbReference type="Pfam" id="PF14287">
    <property type="entry name" value="DUF4368"/>
    <property type="match status" value="1"/>
</dbReference>
<sequence>MKPLNEFVEKILVHERARKGSIETTQEVEIYFNFVGRYVPLHFGEVNLTPEEQEALRKKEERKNRLHQNYLRRKANGKQREYEDRIKTEKRRQMEAKKAALRAEDMANGVYALTSSLQRKEPQKGILSARSAVI</sequence>